<dbReference type="InterPro" id="IPR009449">
    <property type="entry name" value="Sec2_N"/>
</dbReference>
<feature type="region of interest" description="Disordered" evidence="2">
    <location>
        <begin position="1"/>
        <end position="45"/>
    </location>
</feature>
<feature type="compositionally biased region" description="Polar residues" evidence="2">
    <location>
        <begin position="579"/>
        <end position="588"/>
    </location>
</feature>
<proteinExistence type="predicted"/>
<dbReference type="Pfam" id="PF06428">
    <property type="entry name" value="Sec2p"/>
    <property type="match status" value="1"/>
</dbReference>
<dbReference type="Proteomes" id="UP000070133">
    <property type="component" value="Unassembled WGS sequence"/>
</dbReference>
<dbReference type="PANTHER" id="PTHR14430">
    <property type="entry name" value="RABIN3-RELATED"/>
    <property type="match status" value="1"/>
</dbReference>
<feature type="compositionally biased region" description="Basic and acidic residues" evidence="2">
    <location>
        <begin position="566"/>
        <end position="576"/>
    </location>
</feature>
<dbReference type="InterPro" id="IPR040351">
    <property type="entry name" value="RAB3IL/RAB3IP/Sec2"/>
</dbReference>
<dbReference type="GO" id="GO:0070319">
    <property type="term" value="C:Golgi to plasma membrane transport vesicle"/>
    <property type="evidence" value="ECO:0007669"/>
    <property type="project" value="TreeGrafter"/>
</dbReference>
<comment type="caution">
    <text evidence="4">The sequence shown here is derived from an EMBL/GenBank/DDBJ whole genome shotgun (WGS) entry which is preliminary data.</text>
</comment>
<evidence type="ECO:0000313" key="5">
    <source>
        <dbReference type="Proteomes" id="UP000070133"/>
    </source>
</evidence>
<dbReference type="GO" id="GO:0006887">
    <property type="term" value="P:exocytosis"/>
    <property type="evidence" value="ECO:0007669"/>
    <property type="project" value="TreeGrafter"/>
</dbReference>
<feature type="compositionally biased region" description="Pro residues" evidence="2">
    <location>
        <begin position="1"/>
        <end position="12"/>
    </location>
</feature>
<dbReference type="OrthoDB" id="1748564at2759"/>
<dbReference type="STRING" id="321146.A0A139HDP3"/>
<feature type="compositionally biased region" description="Low complexity" evidence="2">
    <location>
        <begin position="307"/>
        <end position="319"/>
    </location>
</feature>
<gene>
    <name evidence="4" type="ORF">AC578_5235</name>
</gene>
<dbReference type="AlphaFoldDB" id="A0A139HDP3"/>
<name>A0A139HDP3_9PEZI</name>
<dbReference type="GO" id="GO:0005085">
    <property type="term" value="F:guanyl-nucleotide exchange factor activity"/>
    <property type="evidence" value="ECO:0007669"/>
    <property type="project" value="InterPro"/>
</dbReference>
<feature type="compositionally biased region" description="Polar residues" evidence="2">
    <location>
        <begin position="554"/>
        <end position="565"/>
    </location>
</feature>
<feature type="compositionally biased region" description="Polar residues" evidence="2">
    <location>
        <begin position="320"/>
        <end position="332"/>
    </location>
</feature>
<dbReference type="SUPFAM" id="SSF144284">
    <property type="entry name" value="Sec2 N-terminal region"/>
    <property type="match status" value="1"/>
</dbReference>
<dbReference type="CDD" id="cd21044">
    <property type="entry name" value="Rab11BD_RAB3IP_like"/>
    <property type="match status" value="1"/>
</dbReference>
<organism evidence="4 5">
    <name type="scientific">Pseudocercospora eumusae</name>
    <dbReference type="NCBI Taxonomy" id="321146"/>
    <lineage>
        <taxon>Eukaryota</taxon>
        <taxon>Fungi</taxon>
        <taxon>Dikarya</taxon>
        <taxon>Ascomycota</taxon>
        <taxon>Pezizomycotina</taxon>
        <taxon>Dothideomycetes</taxon>
        <taxon>Dothideomycetidae</taxon>
        <taxon>Mycosphaerellales</taxon>
        <taxon>Mycosphaerellaceae</taxon>
        <taxon>Pseudocercospora</taxon>
    </lineage>
</organism>
<protein>
    <recommendedName>
        <fullName evidence="3">GDP/GTP exchange factor Sec2 N-terminal domain-containing protein</fullName>
    </recommendedName>
</protein>
<evidence type="ECO:0000256" key="2">
    <source>
        <dbReference type="SAM" id="MobiDB-lite"/>
    </source>
</evidence>
<feature type="region of interest" description="Disordered" evidence="2">
    <location>
        <begin position="485"/>
        <end position="540"/>
    </location>
</feature>
<dbReference type="EMBL" id="LFZN01000071">
    <property type="protein sequence ID" value="KXT00558.1"/>
    <property type="molecule type" value="Genomic_DNA"/>
</dbReference>
<feature type="compositionally biased region" description="Low complexity" evidence="2">
    <location>
        <begin position="655"/>
        <end position="670"/>
    </location>
</feature>
<feature type="region of interest" description="Disordered" evidence="2">
    <location>
        <begin position="287"/>
        <end position="332"/>
    </location>
</feature>
<dbReference type="PANTHER" id="PTHR14430:SF0">
    <property type="entry name" value="SEC2P DOMAIN-CONTAINING PROTEIN"/>
    <property type="match status" value="1"/>
</dbReference>
<feature type="compositionally biased region" description="Polar residues" evidence="2">
    <location>
        <begin position="486"/>
        <end position="499"/>
    </location>
</feature>
<dbReference type="GO" id="GO:0051286">
    <property type="term" value="C:cell tip"/>
    <property type="evidence" value="ECO:0007669"/>
    <property type="project" value="TreeGrafter"/>
</dbReference>
<feature type="compositionally biased region" description="Basic and acidic residues" evidence="2">
    <location>
        <begin position="671"/>
        <end position="682"/>
    </location>
</feature>
<feature type="region of interest" description="Disordered" evidence="2">
    <location>
        <begin position="204"/>
        <end position="227"/>
    </location>
</feature>
<keyword evidence="5" id="KW-1185">Reference proteome</keyword>
<accession>A0A139HDP3</accession>
<feature type="domain" description="GDP/GTP exchange factor Sec2 N-terminal" evidence="3">
    <location>
        <begin position="68"/>
        <end position="206"/>
    </location>
</feature>
<reference evidence="4 5" key="1">
    <citation type="submission" date="2015-07" db="EMBL/GenBank/DDBJ databases">
        <title>Comparative genomics of the Sigatoka disease complex on banana suggests a link between parallel evolutionary changes in Pseudocercospora fijiensis and Pseudocercospora eumusae and increased virulence on the banana host.</title>
        <authorList>
            <person name="Chang T.-C."/>
            <person name="Salvucci A."/>
            <person name="Crous P.W."/>
            <person name="Stergiopoulos I."/>
        </authorList>
    </citation>
    <scope>NUCLEOTIDE SEQUENCE [LARGE SCALE GENOMIC DNA]</scope>
    <source>
        <strain evidence="4 5">CBS 114824</strain>
    </source>
</reference>
<feature type="region of interest" description="Disordered" evidence="2">
    <location>
        <begin position="554"/>
        <end position="697"/>
    </location>
</feature>
<evidence type="ECO:0000259" key="3">
    <source>
        <dbReference type="Pfam" id="PF06428"/>
    </source>
</evidence>
<feature type="compositionally biased region" description="Polar residues" evidence="2">
    <location>
        <begin position="287"/>
        <end position="306"/>
    </location>
</feature>
<dbReference type="Gene3D" id="6.10.140.910">
    <property type="match status" value="1"/>
</dbReference>
<sequence length="697" mass="76417">MAAVASPPPPRLIPAMRDDHVMDTRTPSPAPVQKIMSNESNGDPNYKPDLSAEVALLSTKLVNAINYQTNLDDSLQHTRHELEQARQEIAKLTAEKQRMDEMLTGGVLVKKADVDDTIARLRAELSREKSAREVAEKAKKQVEGELENLTSALFEEANSMVAAARRDTEAVEKRNAQLKAQLQDTETLMVSQQEQLQDLKGTMEKLQEQSPSIRPRDPSMPSTPITTSHTMFDALQASPNTAELDQSPEHPLHFSQLISPVLRSDIAAFNDFQDLLLLARRLGAHSRSNSSQAGQGPHNAQPNTNMSSSSPNLPGSFSFANSSPTSAYNSAPNIPPLKDSKFYKRVLTEDIEPTLRLDLAPGLSFLSRRTVLGALLQGTLAVEPYPQNKHYFACTLCGEGRRSEPYVRKYRFRTSEEDNVSKPICDFCVSRLRASCDFVGFLRMVRDGHWKCDSEEDQKSAWEESVRLREKMFWSRLGGGVIPCMHQSSQKTAPQTPSSAAGLKSRRQSLDSIPEGRTKDAQTSDEDEEEPLQQLDVRRPGSIATAILGVSTGAASQAMPSLQQHTSEDASRDEKGASASEQLQTELDTQAGDGAEDVEPSTPFEDASEHRELPVSPAAEAEENAEKPVATEPDSTISTEPAPAKEATPRNSLQAPSLRAPRSPSPSRNSLDVEKSPIHESKNSSVLARVRAMEAGN</sequence>
<keyword evidence="1" id="KW-0175">Coiled coil</keyword>
<dbReference type="Pfam" id="PF25555">
    <property type="entry name" value="RAB3A-like_C"/>
    <property type="match status" value="1"/>
</dbReference>
<evidence type="ECO:0000313" key="4">
    <source>
        <dbReference type="EMBL" id="KXT00558.1"/>
    </source>
</evidence>
<evidence type="ECO:0000256" key="1">
    <source>
        <dbReference type="ARBA" id="ARBA00023054"/>
    </source>
</evidence>